<dbReference type="AlphaFoldDB" id="D7EBB5"/>
<sequence length="83" mass="9771">MNNSDTTDNSQSRTIVMEDYFKKGVFALAIGFMVLALFQIYFLIDDIIGMWFINRYIPVFKALFNLVVFGISLYIIRLYLIKR</sequence>
<evidence type="ECO:0000313" key="3">
    <source>
        <dbReference type="EMBL" id="ADI74632.1"/>
    </source>
</evidence>
<accession>D7EBB5</accession>
<dbReference type="HOGENOM" id="CLU_172281_0_0_2"/>
<evidence type="ECO:0000256" key="1">
    <source>
        <dbReference type="SAM" id="Phobius"/>
    </source>
</evidence>
<dbReference type="RefSeq" id="WP_013195197.1">
    <property type="nucleotide sequence ID" value="NC_014253.1"/>
</dbReference>
<dbReference type="KEGG" id="mev:Metev_1796"/>
<dbReference type="Pfam" id="PF26256">
    <property type="entry name" value="DUF8060"/>
    <property type="match status" value="1"/>
</dbReference>
<protein>
    <recommendedName>
        <fullName evidence="2">DUF8060 domain-containing protein</fullName>
    </recommendedName>
</protein>
<feature type="transmembrane region" description="Helical" evidence="1">
    <location>
        <begin position="56"/>
        <end position="80"/>
    </location>
</feature>
<dbReference type="InterPro" id="IPR058373">
    <property type="entry name" value="DUF8060"/>
</dbReference>
<name>D7EBB5_METEZ</name>
<keyword evidence="4" id="KW-1185">Reference proteome</keyword>
<reference evidence="3 4" key="1">
    <citation type="submission" date="2010-06" db="EMBL/GenBank/DDBJ databases">
        <title>Complete sequence chromosome of Methanohalobium evestigatum Z-7303.</title>
        <authorList>
            <consortium name="US DOE Joint Genome Institute"/>
            <person name="Lucas S."/>
            <person name="Copeland A."/>
            <person name="Lapidus A."/>
            <person name="Cheng J.-F."/>
            <person name="Bruce D."/>
            <person name="Goodwin L."/>
            <person name="Pitluck S."/>
            <person name="Saunders E."/>
            <person name="Detter J.C."/>
            <person name="Han C."/>
            <person name="Tapia R."/>
            <person name="Land M."/>
            <person name="Hauser L."/>
            <person name="Kyrpides N."/>
            <person name="Mikhailova N."/>
            <person name="Sieprawska-Lupa M."/>
            <person name="Whitman W.B."/>
            <person name="Anderson I."/>
            <person name="Woyke T."/>
        </authorList>
    </citation>
    <scope>NUCLEOTIDE SEQUENCE [LARGE SCALE GENOMIC DNA]</scope>
    <source>
        <strain evidence="4">ATCC BAA-1072 / DSM 3721 / NBRC 107634 / OCM 161 / Z-7303</strain>
    </source>
</reference>
<keyword evidence="1" id="KW-1133">Transmembrane helix</keyword>
<evidence type="ECO:0000313" key="4">
    <source>
        <dbReference type="Proteomes" id="UP000000391"/>
    </source>
</evidence>
<gene>
    <name evidence="3" type="ordered locus">Metev_1796</name>
</gene>
<keyword evidence="1" id="KW-0812">Transmembrane</keyword>
<dbReference type="GeneID" id="9347449"/>
<feature type="domain" description="DUF8060" evidence="2">
    <location>
        <begin position="6"/>
        <end position="76"/>
    </location>
</feature>
<organism evidence="3 4">
    <name type="scientific">Methanohalobium evestigatum (strain ATCC BAA-1072 / DSM 3721 / NBRC 107634 / OCM 161 / Z-7303)</name>
    <dbReference type="NCBI Taxonomy" id="644295"/>
    <lineage>
        <taxon>Archaea</taxon>
        <taxon>Methanobacteriati</taxon>
        <taxon>Methanobacteriota</taxon>
        <taxon>Stenosarchaea group</taxon>
        <taxon>Methanomicrobia</taxon>
        <taxon>Methanosarcinales</taxon>
        <taxon>Methanosarcinaceae</taxon>
        <taxon>Methanohalobium</taxon>
    </lineage>
</organism>
<feature type="transmembrane region" description="Helical" evidence="1">
    <location>
        <begin position="25"/>
        <end position="44"/>
    </location>
</feature>
<keyword evidence="1" id="KW-0472">Membrane</keyword>
<dbReference type="STRING" id="644295.Metev_1796"/>
<dbReference type="EMBL" id="CP002069">
    <property type="protein sequence ID" value="ADI74632.1"/>
    <property type="molecule type" value="Genomic_DNA"/>
</dbReference>
<dbReference type="OrthoDB" id="121880at2157"/>
<evidence type="ECO:0000259" key="2">
    <source>
        <dbReference type="Pfam" id="PF26256"/>
    </source>
</evidence>
<dbReference type="Proteomes" id="UP000000391">
    <property type="component" value="Chromosome"/>
</dbReference>
<proteinExistence type="predicted"/>